<evidence type="ECO:0008006" key="6">
    <source>
        <dbReference type="Google" id="ProtNLM"/>
    </source>
</evidence>
<dbReference type="EMBL" id="CAAKMV010000022">
    <property type="protein sequence ID" value="VIO52302.1"/>
    <property type="molecule type" value="Genomic_DNA"/>
</dbReference>
<evidence type="ECO:0000256" key="1">
    <source>
        <dbReference type="SAM" id="MobiDB-lite"/>
    </source>
</evidence>
<evidence type="ECO:0000313" key="5">
    <source>
        <dbReference type="Proteomes" id="UP000746612"/>
    </source>
</evidence>
<reference evidence="3" key="2">
    <citation type="submission" date="2021-03" db="EMBL/GenBank/DDBJ databases">
        <authorList>
            <person name="Alouane T."/>
            <person name="Langin T."/>
            <person name="Bonhomme L."/>
        </authorList>
    </citation>
    <scope>NUCLEOTIDE SEQUENCE</scope>
    <source>
        <strain evidence="3">MDC_Fg202</strain>
    </source>
</reference>
<dbReference type="AlphaFoldDB" id="A0A2H3GMC9"/>
<evidence type="ECO:0000256" key="2">
    <source>
        <dbReference type="SAM" id="SignalP"/>
    </source>
</evidence>
<proteinExistence type="predicted"/>
<keyword evidence="2" id="KW-0732">Signal</keyword>
<accession>A0A2H3GMC9</accession>
<evidence type="ECO:0000313" key="3">
    <source>
        <dbReference type="EMBL" id="CAG1983267.1"/>
    </source>
</evidence>
<evidence type="ECO:0000313" key="4">
    <source>
        <dbReference type="EMBL" id="VIO52302.1"/>
    </source>
</evidence>
<dbReference type="Proteomes" id="UP000746612">
    <property type="component" value="Unassembled WGS sequence"/>
</dbReference>
<dbReference type="EMBL" id="CAJPIJ010000129">
    <property type="protein sequence ID" value="CAG1983267.1"/>
    <property type="molecule type" value="Genomic_DNA"/>
</dbReference>
<protein>
    <recommendedName>
        <fullName evidence="6">Siderophore biosynthesis</fullName>
    </recommendedName>
</protein>
<dbReference type="OrthoDB" id="3942074at2759"/>
<name>A0A2H3GMC9_GIBZA</name>
<organism evidence="3 5">
    <name type="scientific">Gibberella zeae</name>
    <name type="common">Wheat head blight fungus</name>
    <name type="synonym">Fusarium graminearum</name>
    <dbReference type="NCBI Taxonomy" id="5518"/>
    <lineage>
        <taxon>Eukaryota</taxon>
        <taxon>Fungi</taxon>
        <taxon>Dikarya</taxon>
        <taxon>Ascomycota</taxon>
        <taxon>Pezizomycotina</taxon>
        <taxon>Sordariomycetes</taxon>
        <taxon>Hypocreomycetidae</taxon>
        <taxon>Hypocreales</taxon>
        <taxon>Nectriaceae</taxon>
        <taxon>Fusarium</taxon>
    </lineage>
</organism>
<dbReference type="OMA" id="LSCWKPS"/>
<feature type="chain" id="PRO_5041061718" description="Siderophore biosynthesis" evidence="2">
    <location>
        <begin position="21"/>
        <end position="201"/>
    </location>
</feature>
<sequence length="201" mass="20681">MVKTLFAALPVLMLAEQTLGFGCSTHSFTTCEDRIVHWFDPDDGMICDPLDCGGGRAPVKTGVPGCANYSGTETRGTSYLSCWKPSTTLATAPAETTIEAITTDAEPTSTAIEIETESTTESPTETTTESHAVEPTTSGLVEATVSELTTVAPVVPSQTQTSVETQATKPASTPIVSPNAAQALKGSLIAAAGVAIGAMLL</sequence>
<gene>
    <name evidence="4" type="ORF">FUG_LOCUS18727</name>
    <name evidence="3" type="ORF">MDCFG202_LOCUS232331</name>
</gene>
<feature type="compositionally biased region" description="Low complexity" evidence="1">
    <location>
        <begin position="115"/>
        <end position="130"/>
    </location>
</feature>
<feature type="signal peptide" evidence="2">
    <location>
        <begin position="1"/>
        <end position="20"/>
    </location>
</feature>
<reference evidence="4" key="1">
    <citation type="submission" date="2019-04" db="EMBL/GenBank/DDBJ databases">
        <authorList>
            <person name="Melise S."/>
            <person name="Noan J."/>
            <person name="Okalmin O."/>
        </authorList>
    </citation>
    <scope>NUCLEOTIDE SEQUENCE</scope>
    <source>
        <strain evidence="4">FN9</strain>
    </source>
</reference>
<feature type="region of interest" description="Disordered" evidence="1">
    <location>
        <begin position="115"/>
        <end position="135"/>
    </location>
</feature>